<sequence>MSTPANLPVSDFMTRLEPVGRVLEDPDYNVWCCSPILGEDGRTHLFYARWPNAADHVGWITVSEIAHAVADQPEGPYTTTGTVLAGRGGDHWDAHTIHNPAVFKIDGGYVMYYIGNREPNVETLRTGAAFAESLDGPWERMDEPLIPGGEHPDDLDSAYACNPVMAQHPDGRYMLYYQGMSLTEWRYDIELRQLKPGTGMVGTKANRRGLLATATDPRGPYTLYPGNPIIDLNRYGNHNPQCEDPTVWYEDGKFHMLARDMGVVNHEVGLYFSSDDGVHWSDPQLGFEAMSHYVDEAPNGLDREGRMERPQVLLGADGRPTHLFGAFRGGKYNTSSAFVFRIKP</sequence>
<evidence type="ECO:0000313" key="2">
    <source>
        <dbReference type="Proteomes" id="UP000541810"/>
    </source>
</evidence>
<dbReference type="RefSeq" id="WP_184679049.1">
    <property type="nucleotide sequence ID" value="NZ_JACHGY010000001.1"/>
</dbReference>
<keyword evidence="1" id="KW-0378">Hydrolase</keyword>
<comment type="caution">
    <text evidence="1">The sequence shown here is derived from an EMBL/GenBank/DDBJ whole genome shotgun (WGS) entry which is preliminary data.</text>
</comment>
<keyword evidence="2" id="KW-1185">Reference proteome</keyword>
<dbReference type="SUPFAM" id="SSF75005">
    <property type="entry name" value="Arabinanase/levansucrase/invertase"/>
    <property type="match status" value="1"/>
</dbReference>
<proteinExistence type="predicted"/>
<dbReference type="EMBL" id="JACHGY010000001">
    <property type="protein sequence ID" value="MBB6431593.1"/>
    <property type="molecule type" value="Genomic_DNA"/>
</dbReference>
<evidence type="ECO:0000313" key="1">
    <source>
        <dbReference type="EMBL" id="MBB6431593.1"/>
    </source>
</evidence>
<accession>A0A7X0H9J7</accession>
<protein>
    <submittedName>
        <fullName evidence="1">Putative GH43/DUF377 family glycosyl hydrolase</fullName>
    </submittedName>
</protein>
<dbReference type="AlphaFoldDB" id="A0A7X0H9J7"/>
<dbReference type="InterPro" id="IPR023296">
    <property type="entry name" value="Glyco_hydro_beta-prop_sf"/>
</dbReference>
<reference evidence="1 2" key="1">
    <citation type="submission" date="2020-08" db="EMBL/GenBank/DDBJ databases">
        <title>Genomic Encyclopedia of Type Strains, Phase IV (KMG-IV): sequencing the most valuable type-strain genomes for metagenomic binning, comparative biology and taxonomic classification.</title>
        <authorList>
            <person name="Goeker M."/>
        </authorList>
    </citation>
    <scope>NUCLEOTIDE SEQUENCE [LARGE SCALE GENOMIC DNA]</scope>
    <source>
        <strain evidence="1 2">DSM 103725</strain>
    </source>
</reference>
<gene>
    <name evidence="1" type="ORF">HNQ40_003399</name>
</gene>
<dbReference type="Gene3D" id="2.115.10.20">
    <property type="entry name" value="Glycosyl hydrolase domain, family 43"/>
    <property type="match status" value="1"/>
</dbReference>
<dbReference type="GO" id="GO:0016787">
    <property type="term" value="F:hydrolase activity"/>
    <property type="evidence" value="ECO:0007669"/>
    <property type="project" value="UniProtKB-KW"/>
</dbReference>
<dbReference type="CDD" id="cd08994">
    <property type="entry name" value="GH43_62_32_68_117_130-like"/>
    <property type="match status" value="1"/>
</dbReference>
<organism evidence="1 2">
    <name type="scientific">Algisphaera agarilytica</name>
    <dbReference type="NCBI Taxonomy" id="1385975"/>
    <lineage>
        <taxon>Bacteria</taxon>
        <taxon>Pseudomonadati</taxon>
        <taxon>Planctomycetota</taxon>
        <taxon>Phycisphaerae</taxon>
        <taxon>Phycisphaerales</taxon>
        <taxon>Phycisphaeraceae</taxon>
        <taxon>Algisphaera</taxon>
    </lineage>
</organism>
<dbReference type="Proteomes" id="UP000541810">
    <property type="component" value="Unassembled WGS sequence"/>
</dbReference>
<name>A0A7X0H9J7_9BACT</name>